<dbReference type="SUPFAM" id="SSF56808">
    <property type="entry name" value="Ribosomal protein L1"/>
    <property type="match status" value="1"/>
</dbReference>
<evidence type="ECO:0000256" key="3">
    <source>
        <dbReference type="ARBA" id="ARBA00022553"/>
    </source>
</evidence>
<keyword evidence="2" id="KW-1017">Isopeptide bond</keyword>
<comment type="subcellular location">
    <subcellularLocation>
        <location evidence="1">Nucleus</location>
        <location evidence="1">Nucleolus</location>
    </subcellularLocation>
</comment>
<feature type="region of interest" description="Disordered" evidence="11">
    <location>
        <begin position="647"/>
        <end position="670"/>
    </location>
</feature>
<accession>A0A8T0EL99</accession>
<gene>
    <name evidence="12" type="ORF">HNY73_016763</name>
</gene>
<keyword evidence="6" id="KW-0175">Coiled coil</keyword>
<dbReference type="FunFam" id="3.40.50.790:FF:000004">
    <property type="entry name" value="Ribosomal L1 domain-containing 1-like 1"/>
    <property type="match status" value="1"/>
</dbReference>
<dbReference type="EMBL" id="JABXBU010002227">
    <property type="protein sequence ID" value="KAF8774184.1"/>
    <property type="molecule type" value="Genomic_DNA"/>
</dbReference>
<comment type="similarity">
    <text evidence="9">Belongs to the universal ribosomal protein uL1 family. Highly divergent.</text>
</comment>
<feature type="region of interest" description="Disordered" evidence="11">
    <location>
        <begin position="374"/>
        <end position="429"/>
    </location>
</feature>
<evidence type="ECO:0000256" key="11">
    <source>
        <dbReference type="SAM" id="MobiDB-lite"/>
    </source>
</evidence>
<feature type="region of interest" description="Disordered" evidence="11">
    <location>
        <begin position="447"/>
        <end position="505"/>
    </location>
</feature>
<dbReference type="CDD" id="cd00403">
    <property type="entry name" value="Ribosomal_L1"/>
    <property type="match status" value="1"/>
</dbReference>
<evidence type="ECO:0000256" key="8">
    <source>
        <dbReference type="ARBA" id="ARBA00054167"/>
    </source>
</evidence>
<evidence type="ECO:0000256" key="2">
    <source>
        <dbReference type="ARBA" id="ARBA00022499"/>
    </source>
</evidence>
<reference evidence="12" key="1">
    <citation type="journal article" date="2020" name="bioRxiv">
        <title>Chromosome-level reference genome of the European wasp spider Argiope bruennichi: a resource for studies on range expansion and evolutionary adaptation.</title>
        <authorList>
            <person name="Sheffer M.M."/>
            <person name="Hoppe A."/>
            <person name="Krehenwinkel H."/>
            <person name="Uhl G."/>
            <person name="Kuss A.W."/>
            <person name="Jensen L."/>
            <person name="Jensen C."/>
            <person name="Gillespie R.G."/>
            <person name="Hoff K.J."/>
            <person name="Prost S."/>
        </authorList>
    </citation>
    <scope>NUCLEOTIDE SEQUENCE</scope>
</reference>
<comment type="function">
    <text evidence="8">Regulates cellular senescence through inhibition of PTEN translation. Acts as a pro-apoptotic regulator in response to DNA damage.</text>
</comment>
<evidence type="ECO:0000256" key="4">
    <source>
        <dbReference type="ARBA" id="ARBA00022843"/>
    </source>
</evidence>
<sequence>MKKEKHDTKKSKTEICGQKKVKEAVKALKLLNKRFVEEDLKKQPLLEDTAESPIYLQVMLKKIPPPQLMRMIRVPLSHSLITETSEVCLITGDLEKRNHKAEIEPTILHYKDLLRKHGITKVAEVIPLRQLRTEYKTYESKRQLAAAYDVFLADKKIAGVLPKTLGKSFFKDRKFPIQIDLKRPNLKDQIDKALCQTEFSLTCRGNSYALEVARLSMEDDAIMENVKTSIDVLTNKLPGKEKNILSLYIKTAKSKAIPIFVSLEISDDILIKKPRKNEKFKLDELSTIDDAEVKVFRDGRVVLRKMKKESSNNENAIEDDENMVLNESLSDVLLEDEDTQESTAIEVPLKKKKKSKKTSDLIEDTDVAKLEKEEDFQDSVANKSPVKKRKKSKKASELEEIANNEESNQDSIINEVPKKSKKAKKNTDLDHVVDISQVENNEIQDSITEISSKKKKKGKKVITDHVLNDAEMKTEEHDQNSISNEISSKKSKKNMNSGHFKADETLKEVRESSILLSSKKRKMHEDITSEKATKYKNWKAFESENKDEIEKITRSKKHKNISEAAEEDINLETTSKSKKGKKKIKDAANMESSLISVKDEEIMHIGKTPLKSKKMKEKNVDLADSDSLILKEKKIVQDSNVKISSKLNKLQKNDRNSTSISVKAKKIKTK</sequence>
<dbReference type="InterPro" id="IPR028364">
    <property type="entry name" value="Ribosomal_uL1/biogenesis"/>
</dbReference>
<protein>
    <recommendedName>
        <fullName evidence="10">Ribosomal L1 domain-containing protein 1</fullName>
    </recommendedName>
</protein>
<dbReference type="Gene3D" id="3.40.50.790">
    <property type="match status" value="1"/>
</dbReference>
<dbReference type="InterPro" id="IPR016095">
    <property type="entry name" value="Ribosomal_uL1_3-a/b-sand"/>
</dbReference>
<proteinExistence type="inferred from homology"/>
<evidence type="ECO:0000313" key="13">
    <source>
        <dbReference type="Proteomes" id="UP000807504"/>
    </source>
</evidence>
<dbReference type="Pfam" id="PF00687">
    <property type="entry name" value="Ribosomal_L1"/>
    <property type="match status" value="1"/>
</dbReference>
<comment type="caution">
    <text evidence="12">The sequence shown here is derived from an EMBL/GenBank/DDBJ whole genome shotgun (WGS) entry which is preliminary data.</text>
</comment>
<name>A0A8T0EL99_ARGBR</name>
<feature type="compositionally biased region" description="Polar residues" evidence="11">
    <location>
        <begin position="647"/>
        <end position="661"/>
    </location>
</feature>
<keyword evidence="13" id="KW-1185">Reference proteome</keyword>
<dbReference type="Proteomes" id="UP000807504">
    <property type="component" value="Unassembled WGS sequence"/>
</dbReference>
<evidence type="ECO:0000256" key="6">
    <source>
        <dbReference type="ARBA" id="ARBA00023054"/>
    </source>
</evidence>
<evidence type="ECO:0000256" key="5">
    <source>
        <dbReference type="ARBA" id="ARBA00022990"/>
    </source>
</evidence>
<keyword evidence="4" id="KW-0832">Ubl conjugation</keyword>
<feature type="compositionally biased region" description="Basic and acidic residues" evidence="11">
    <location>
        <begin position="461"/>
        <end position="479"/>
    </location>
</feature>
<dbReference type="InterPro" id="IPR023674">
    <property type="entry name" value="Ribosomal_uL1-like"/>
</dbReference>
<organism evidence="12 13">
    <name type="scientific">Argiope bruennichi</name>
    <name type="common">Wasp spider</name>
    <name type="synonym">Aranea bruennichi</name>
    <dbReference type="NCBI Taxonomy" id="94029"/>
    <lineage>
        <taxon>Eukaryota</taxon>
        <taxon>Metazoa</taxon>
        <taxon>Ecdysozoa</taxon>
        <taxon>Arthropoda</taxon>
        <taxon>Chelicerata</taxon>
        <taxon>Arachnida</taxon>
        <taxon>Araneae</taxon>
        <taxon>Araneomorphae</taxon>
        <taxon>Entelegynae</taxon>
        <taxon>Araneoidea</taxon>
        <taxon>Araneidae</taxon>
        <taxon>Argiope</taxon>
    </lineage>
</organism>
<keyword evidence="7" id="KW-0539">Nucleus</keyword>
<keyword evidence="5" id="KW-0007">Acetylation</keyword>
<dbReference type="GO" id="GO:0005730">
    <property type="term" value="C:nucleolus"/>
    <property type="evidence" value="ECO:0007669"/>
    <property type="project" value="UniProtKB-SubCell"/>
</dbReference>
<evidence type="ECO:0000313" key="12">
    <source>
        <dbReference type="EMBL" id="KAF8774184.1"/>
    </source>
</evidence>
<keyword evidence="3" id="KW-0597">Phosphoprotein</keyword>
<reference evidence="12" key="2">
    <citation type="submission" date="2020-06" db="EMBL/GenBank/DDBJ databases">
        <authorList>
            <person name="Sheffer M."/>
        </authorList>
    </citation>
    <scope>NUCLEOTIDE SEQUENCE</scope>
</reference>
<evidence type="ECO:0000256" key="1">
    <source>
        <dbReference type="ARBA" id="ARBA00004604"/>
    </source>
</evidence>
<dbReference type="AlphaFoldDB" id="A0A8T0EL99"/>
<evidence type="ECO:0000256" key="10">
    <source>
        <dbReference type="ARBA" id="ARBA00070787"/>
    </source>
</evidence>
<evidence type="ECO:0000256" key="9">
    <source>
        <dbReference type="ARBA" id="ARBA00061550"/>
    </source>
</evidence>
<evidence type="ECO:0000256" key="7">
    <source>
        <dbReference type="ARBA" id="ARBA00023242"/>
    </source>
</evidence>